<dbReference type="PANTHER" id="PTHR30388:SF6">
    <property type="entry name" value="XANTHINE DEHYDROGENASE SUBUNIT A-RELATED"/>
    <property type="match status" value="1"/>
</dbReference>
<dbReference type="InterPro" id="IPR014308">
    <property type="entry name" value="Xanthine_DH_XdhC"/>
</dbReference>
<evidence type="ECO:0000313" key="4">
    <source>
        <dbReference type="Proteomes" id="UP000530268"/>
    </source>
</evidence>
<dbReference type="NCBIfam" id="TIGR02964">
    <property type="entry name" value="xanthine_xdhC"/>
    <property type="match status" value="1"/>
</dbReference>
<feature type="domain" description="XdhC Rossmann" evidence="2">
    <location>
        <begin position="108"/>
        <end position="239"/>
    </location>
</feature>
<sequence length="255" mass="27063">MNDAIYIEITHTRGSAPRDAGTAMKVTADGIEGTIGGGALEYLAIDRARHLLATEGNEESRTIPLGPSLGQCCGGAVTLRYTRVPKATDTAQTTTHPIGQIGERPENLWIWGAGHVGRAVVAACPSQAFNITWIDSSADRFPQVSDKHITKIPTSDMPLLATRAPANAHHLIFTYSHDIDLALCAALVQRGAASIGLIGSDTKWARFSKRLRASGLDPNRIICPIGDKTLGKAPHQIAHGTVQALLAVSNKKVPA</sequence>
<comment type="caution">
    <text evidence="3">The sequence shown here is derived from an EMBL/GenBank/DDBJ whole genome shotgun (WGS) entry which is preliminary data.</text>
</comment>
<dbReference type="AlphaFoldDB" id="A0A7W6EC56"/>
<dbReference type="Pfam" id="PF13478">
    <property type="entry name" value="XdhC_C"/>
    <property type="match status" value="1"/>
</dbReference>
<dbReference type="InterPro" id="IPR027051">
    <property type="entry name" value="XdhC_Rossmann_dom"/>
</dbReference>
<dbReference type="Proteomes" id="UP000530268">
    <property type="component" value="Unassembled WGS sequence"/>
</dbReference>
<accession>A0A7W6EC56</accession>
<dbReference type="Pfam" id="PF02625">
    <property type="entry name" value="XdhC_CoxI"/>
    <property type="match status" value="1"/>
</dbReference>
<organism evidence="3 4">
    <name type="scientific">Sulfitobacter undariae</name>
    <dbReference type="NCBI Taxonomy" id="1563671"/>
    <lineage>
        <taxon>Bacteria</taxon>
        <taxon>Pseudomonadati</taxon>
        <taxon>Pseudomonadota</taxon>
        <taxon>Alphaproteobacteria</taxon>
        <taxon>Rhodobacterales</taxon>
        <taxon>Roseobacteraceae</taxon>
        <taxon>Sulfitobacter</taxon>
    </lineage>
</organism>
<evidence type="ECO:0000259" key="2">
    <source>
        <dbReference type="Pfam" id="PF13478"/>
    </source>
</evidence>
<dbReference type="InterPro" id="IPR003777">
    <property type="entry name" value="XdhC_CoxI"/>
</dbReference>
<name>A0A7W6EC56_9RHOB</name>
<dbReference type="PANTHER" id="PTHR30388">
    <property type="entry name" value="ALDEHYDE OXIDOREDUCTASE MOLYBDENUM COFACTOR ASSEMBLY PROTEIN"/>
    <property type="match status" value="1"/>
</dbReference>
<dbReference type="EMBL" id="JACIEI010000015">
    <property type="protein sequence ID" value="MBB3995488.1"/>
    <property type="molecule type" value="Genomic_DNA"/>
</dbReference>
<proteinExistence type="predicted"/>
<reference evidence="3 4" key="1">
    <citation type="submission" date="2020-08" db="EMBL/GenBank/DDBJ databases">
        <title>Genomic Encyclopedia of Type Strains, Phase IV (KMG-IV): sequencing the most valuable type-strain genomes for metagenomic binning, comparative biology and taxonomic classification.</title>
        <authorList>
            <person name="Goeker M."/>
        </authorList>
    </citation>
    <scope>NUCLEOTIDE SEQUENCE [LARGE SCALE GENOMIC DNA]</scope>
    <source>
        <strain evidence="3 4">DSM 102234</strain>
    </source>
</reference>
<dbReference type="InterPro" id="IPR052698">
    <property type="entry name" value="MoCofactor_Util/Proc"/>
</dbReference>
<feature type="domain" description="XdhC- CoxI" evidence="1">
    <location>
        <begin position="8"/>
        <end position="57"/>
    </location>
</feature>
<dbReference type="RefSeq" id="WP_184567454.1">
    <property type="nucleotide sequence ID" value="NZ_JACIEI010000015.1"/>
</dbReference>
<dbReference type="Gene3D" id="3.40.50.720">
    <property type="entry name" value="NAD(P)-binding Rossmann-like Domain"/>
    <property type="match status" value="1"/>
</dbReference>
<gene>
    <name evidence="3" type="ORF">GGR95_003144</name>
</gene>
<evidence type="ECO:0000259" key="1">
    <source>
        <dbReference type="Pfam" id="PF02625"/>
    </source>
</evidence>
<evidence type="ECO:0000313" key="3">
    <source>
        <dbReference type="EMBL" id="MBB3995488.1"/>
    </source>
</evidence>
<protein>
    <submittedName>
        <fullName evidence="3">Xanthine dehydrogenase accessory factor</fullName>
    </submittedName>
</protein>
<keyword evidence="4" id="KW-1185">Reference proteome</keyword>